<dbReference type="Gene3D" id="3.20.20.70">
    <property type="entry name" value="Aldolase class I"/>
    <property type="match status" value="1"/>
</dbReference>
<dbReference type="Proteomes" id="UP001059773">
    <property type="component" value="Chromosome"/>
</dbReference>
<dbReference type="InterPro" id="IPR000771">
    <property type="entry name" value="FBA_II"/>
</dbReference>
<proteinExistence type="predicted"/>
<evidence type="ECO:0000313" key="3">
    <source>
        <dbReference type="Proteomes" id="UP001059773"/>
    </source>
</evidence>
<sequence>MFNLETVPAAFKAARLLKSPIILDFVGIHSIEKVCEIARFYERKYLEVMVVLNLDHDKTYEQAIREICASYTSLMVDLSTLPFQENVLEVREIVKIAYSVGVSVEAELWPRGVGHEYSKTRDSGLTNPKKAIEYVKQTNVHCLAVAVGTCHGT</sequence>
<dbReference type="InterPro" id="IPR050246">
    <property type="entry name" value="Class_II_FBP_aldolase"/>
</dbReference>
<reference evidence="2" key="1">
    <citation type="submission" date="2022-07" db="EMBL/GenBank/DDBJ databases">
        <title>FELIX.</title>
        <authorList>
            <person name="Wan K.H."/>
            <person name="Park S."/>
            <person name="Lawrence Q."/>
            <person name="Eichenberger J.P."/>
            <person name="Booth B.W."/>
            <person name="Piaggio A.J."/>
            <person name="Chandler J.C."/>
            <person name="Franklin A.B."/>
            <person name="Celniker S.E."/>
        </authorList>
    </citation>
    <scope>NUCLEOTIDE SEQUENCE</scope>
    <source>
        <strain evidence="2">QA-1986 374</strain>
    </source>
</reference>
<evidence type="ECO:0000313" key="2">
    <source>
        <dbReference type="EMBL" id="UUI05602.1"/>
    </source>
</evidence>
<comment type="cofactor">
    <cofactor evidence="1">
        <name>Zn(2+)</name>
        <dbReference type="ChEBI" id="CHEBI:29105"/>
    </cofactor>
</comment>
<keyword evidence="3" id="KW-1185">Reference proteome</keyword>
<name>A0ABY5K362_9BACI</name>
<accession>A0ABY5K362</accession>
<gene>
    <name evidence="2" type="ORF">NP439_17105</name>
</gene>
<dbReference type="InterPro" id="IPR013785">
    <property type="entry name" value="Aldolase_TIM"/>
</dbReference>
<dbReference type="SUPFAM" id="SSF51569">
    <property type="entry name" value="Aldolase"/>
    <property type="match status" value="1"/>
</dbReference>
<dbReference type="RefSeq" id="WP_256710430.1">
    <property type="nucleotide sequence ID" value="NZ_CP101914.1"/>
</dbReference>
<dbReference type="EMBL" id="CP101914">
    <property type="protein sequence ID" value="UUI05602.1"/>
    <property type="molecule type" value="Genomic_DNA"/>
</dbReference>
<dbReference type="Pfam" id="PF01116">
    <property type="entry name" value="F_bP_aldolase"/>
    <property type="match status" value="1"/>
</dbReference>
<evidence type="ECO:0000256" key="1">
    <source>
        <dbReference type="ARBA" id="ARBA00001947"/>
    </source>
</evidence>
<dbReference type="PANTHER" id="PTHR30304:SF0">
    <property type="entry name" value="D-TAGATOSE-1,6-BISPHOSPHATE ALDOLASE SUBUNIT GATY-RELATED"/>
    <property type="match status" value="1"/>
</dbReference>
<dbReference type="PANTHER" id="PTHR30304">
    <property type="entry name" value="D-TAGATOSE-1,6-BISPHOSPHATE ALDOLASE"/>
    <property type="match status" value="1"/>
</dbReference>
<protein>
    <submittedName>
        <fullName evidence="2">Class II fructose-bisphosphate aldolase</fullName>
    </submittedName>
</protein>
<organism evidence="2 3">
    <name type="scientific">Oceanobacillus jeddahense</name>
    <dbReference type="NCBI Taxonomy" id="1462527"/>
    <lineage>
        <taxon>Bacteria</taxon>
        <taxon>Bacillati</taxon>
        <taxon>Bacillota</taxon>
        <taxon>Bacilli</taxon>
        <taxon>Bacillales</taxon>
        <taxon>Bacillaceae</taxon>
        <taxon>Oceanobacillus</taxon>
    </lineage>
</organism>